<dbReference type="InterPro" id="IPR036880">
    <property type="entry name" value="Kunitz_BPTI_sf"/>
</dbReference>
<comment type="similarity">
    <text evidence="4">Belongs to the venom Kunitz-type family. 01 (intermediate) subfamily.</text>
</comment>
<dbReference type="GO" id="GO:0004867">
    <property type="term" value="F:serine-type endopeptidase inhibitor activity"/>
    <property type="evidence" value="ECO:0000318"/>
    <property type="project" value="GO_Central"/>
</dbReference>
<evidence type="ECO:0000256" key="3">
    <source>
        <dbReference type="ARBA" id="ARBA00023157"/>
    </source>
</evidence>
<dbReference type="InterPro" id="IPR002223">
    <property type="entry name" value="Kunitz_BPTI"/>
</dbReference>
<dbReference type="PRINTS" id="PR00759">
    <property type="entry name" value="BASICPTASE"/>
</dbReference>
<dbReference type="PROSITE" id="PS50279">
    <property type="entry name" value="BPTI_KUNITZ_2"/>
    <property type="match status" value="1"/>
</dbReference>
<keyword evidence="9" id="KW-1185">Reference proteome</keyword>
<feature type="non-terminal residue" evidence="7">
    <location>
        <position position="1"/>
    </location>
</feature>
<organism>
    <name type="scientific">Ixodes scapularis</name>
    <name type="common">Black-legged tick</name>
    <name type="synonym">Deer tick</name>
    <dbReference type="NCBI Taxonomy" id="6945"/>
    <lineage>
        <taxon>Eukaryota</taxon>
        <taxon>Metazoa</taxon>
        <taxon>Ecdysozoa</taxon>
        <taxon>Arthropoda</taxon>
        <taxon>Chelicerata</taxon>
        <taxon>Arachnida</taxon>
        <taxon>Acari</taxon>
        <taxon>Parasitiformes</taxon>
        <taxon>Ixodida</taxon>
        <taxon>Ixodoidea</taxon>
        <taxon>Ixodidae</taxon>
        <taxon>Ixodinae</taxon>
        <taxon>Ixodes</taxon>
    </lineage>
</organism>
<dbReference type="VEuPathDB" id="VectorBase:ISCI015891"/>
<accession>B7P628</accession>
<dbReference type="PROSITE" id="PS00280">
    <property type="entry name" value="BPTI_KUNITZ_1"/>
    <property type="match status" value="1"/>
</dbReference>
<dbReference type="FunCoup" id="B7P628">
    <property type="interactions" value="2"/>
</dbReference>
<dbReference type="PANTHER" id="PTHR47247">
    <property type="entry name" value="KUNITZ-TYPE PROTEASE INHIBITOR 2"/>
    <property type="match status" value="1"/>
</dbReference>
<dbReference type="STRING" id="6945.B7P628"/>
<dbReference type="InterPro" id="IPR020901">
    <property type="entry name" value="Prtase_inh_Kunz-CS"/>
</dbReference>
<dbReference type="Pfam" id="PF00014">
    <property type="entry name" value="Kunitz_BPTI"/>
    <property type="match status" value="1"/>
</dbReference>
<dbReference type="PaxDb" id="6945-B7P628"/>
<keyword evidence="1" id="KW-0646">Protease inhibitor</keyword>
<evidence type="ECO:0000256" key="2">
    <source>
        <dbReference type="ARBA" id="ARBA00022900"/>
    </source>
</evidence>
<keyword evidence="2" id="KW-0722">Serine protease inhibitor</keyword>
<dbReference type="VEuPathDB" id="VectorBase:ISCW015891"/>
<evidence type="ECO:0000259" key="6">
    <source>
        <dbReference type="PROSITE" id="PS50279"/>
    </source>
</evidence>
<dbReference type="SMART" id="SM00131">
    <property type="entry name" value="KU"/>
    <property type="match status" value="1"/>
</dbReference>
<reference evidence="7 9" key="1">
    <citation type="submission" date="2008-03" db="EMBL/GenBank/DDBJ databases">
        <title>Annotation of Ixodes scapularis.</title>
        <authorList>
            <consortium name="Ixodes scapularis Genome Project Consortium"/>
            <person name="Caler E."/>
            <person name="Hannick L.I."/>
            <person name="Bidwell S."/>
            <person name="Joardar V."/>
            <person name="Thiagarajan M."/>
            <person name="Amedeo P."/>
            <person name="Galinsky K.J."/>
            <person name="Schobel S."/>
            <person name="Inman J."/>
            <person name="Hostetler J."/>
            <person name="Miller J."/>
            <person name="Hammond M."/>
            <person name="Megy K."/>
            <person name="Lawson D."/>
            <person name="Kodira C."/>
            <person name="Sutton G."/>
            <person name="Meyer J."/>
            <person name="Hill C.A."/>
            <person name="Birren B."/>
            <person name="Nene V."/>
            <person name="Collins F."/>
            <person name="Alarcon-Chaidez F."/>
            <person name="Wikel S."/>
            <person name="Strausberg R."/>
        </authorList>
    </citation>
    <scope>NUCLEOTIDE SEQUENCE [LARGE SCALE GENOMIC DNA]</scope>
    <source>
        <strain evidence="9">Wikel</strain>
        <strain evidence="7">Wikel colony</strain>
    </source>
</reference>
<dbReference type="Proteomes" id="UP000001555">
    <property type="component" value="Unassembled WGS sequence"/>
</dbReference>
<comment type="function">
    <text evidence="5">Serine protease inhibitor that inhibits trypsin at a molar ratio of 1:1.</text>
</comment>
<evidence type="ECO:0000256" key="5">
    <source>
        <dbReference type="ARBA" id="ARBA00093388"/>
    </source>
</evidence>
<evidence type="ECO:0000313" key="9">
    <source>
        <dbReference type="Proteomes" id="UP000001555"/>
    </source>
</evidence>
<proteinExistence type="inferred from homology"/>
<keyword evidence="3" id="KW-1015">Disulfide bond</keyword>
<evidence type="ECO:0000313" key="8">
    <source>
        <dbReference type="EnsemblMetazoa" id="ISCW015891-PA"/>
    </source>
</evidence>
<name>B7P628_IXOSC</name>
<evidence type="ECO:0000256" key="4">
    <source>
        <dbReference type="ARBA" id="ARBA00049646"/>
    </source>
</evidence>
<evidence type="ECO:0000256" key="1">
    <source>
        <dbReference type="ARBA" id="ARBA00022690"/>
    </source>
</evidence>
<protein>
    <submittedName>
        <fullName evidence="7 8">Serine protease inhibitor, putative</fullName>
    </submittedName>
</protein>
<dbReference type="PANTHER" id="PTHR47247:SF1">
    <property type="entry name" value="KUNITZ-TYPE PROTEASE INHIBITOR 2"/>
    <property type="match status" value="1"/>
</dbReference>
<dbReference type="EnsemblMetazoa" id="ISCW015891-RA">
    <property type="protein sequence ID" value="ISCW015891-PA"/>
    <property type="gene ID" value="ISCW015891"/>
</dbReference>
<dbReference type="SUPFAM" id="SSF57362">
    <property type="entry name" value="BPTI-like"/>
    <property type="match status" value="1"/>
</dbReference>
<dbReference type="AlphaFoldDB" id="B7P628"/>
<evidence type="ECO:0000313" key="7">
    <source>
        <dbReference type="EMBL" id="EEC02050.1"/>
    </source>
</evidence>
<gene>
    <name evidence="7" type="ORF">IscW_ISCW015891</name>
</gene>
<dbReference type="Gene3D" id="4.10.410.10">
    <property type="entry name" value="Pancreatic trypsin inhibitor Kunitz domain"/>
    <property type="match status" value="1"/>
</dbReference>
<dbReference type="GO" id="GO:0005615">
    <property type="term" value="C:extracellular space"/>
    <property type="evidence" value="ECO:0000318"/>
    <property type="project" value="GO_Central"/>
</dbReference>
<feature type="domain" description="BPTI/Kunitz inhibitor" evidence="6">
    <location>
        <begin position="24"/>
        <end position="74"/>
    </location>
</feature>
<dbReference type="EMBL" id="DS643864">
    <property type="protein sequence ID" value="EEC02050.1"/>
    <property type="molecule type" value="Genomic_DNA"/>
</dbReference>
<feature type="non-terminal residue" evidence="7">
    <location>
        <position position="89"/>
    </location>
</feature>
<dbReference type="EMBL" id="ABJB010155050">
    <property type="status" value="NOT_ANNOTATED_CDS"/>
    <property type="molecule type" value="Genomic_DNA"/>
</dbReference>
<reference evidence="8" key="2">
    <citation type="submission" date="2020-05" db="UniProtKB">
        <authorList>
            <consortium name="EnsemblMetazoa"/>
        </authorList>
    </citation>
    <scope>IDENTIFICATION</scope>
    <source>
        <strain evidence="8">wikel</strain>
    </source>
</reference>
<dbReference type="HOGENOM" id="CLU_2461064_0_0_1"/>
<sequence>SASIPKEISTIFQRDGSEAPVGCCQQRVIVGPCRASFPRWFYNSTADECQFFYFGGCWGNCNNFQSEAACEANDDGGEEKGRCGGSSYI</sequence>